<organism evidence="4 5">
    <name type="scientific">Lithocarpus litseifolius</name>
    <dbReference type="NCBI Taxonomy" id="425828"/>
    <lineage>
        <taxon>Eukaryota</taxon>
        <taxon>Viridiplantae</taxon>
        <taxon>Streptophyta</taxon>
        <taxon>Embryophyta</taxon>
        <taxon>Tracheophyta</taxon>
        <taxon>Spermatophyta</taxon>
        <taxon>Magnoliopsida</taxon>
        <taxon>eudicotyledons</taxon>
        <taxon>Gunneridae</taxon>
        <taxon>Pentapetalae</taxon>
        <taxon>rosids</taxon>
        <taxon>fabids</taxon>
        <taxon>Fagales</taxon>
        <taxon>Fagaceae</taxon>
        <taxon>Lithocarpus</taxon>
    </lineage>
</organism>
<dbReference type="InterPro" id="IPR056682">
    <property type="entry name" value="DUF7780"/>
</dbReference>
<sequence>MGFSSAKAKLKAINNNNNTTNTTGSGSNSSSENWGMGLLLVFFPEDNSRANNNNNNHPTINVNKNHLFSSPNSSSPSSSSSSSKSKSLRRNGSNFILSRAQSTISICALFLFITLLLFTLSTFEPSITPHTPSSPRRFLSHKPISKTSSFAKISRPRAIKTPLLQPSSTALQGMGALYRRGSRAMNDLVVGHVLENVTDNDLRLFLRLLHRSSLTAKADLVLIFPNSTSLSSFGPIFQEENDSFFKLVHLYNKDLNTTASQKRVLGFEVTQFMKPGKKEMGESVWGKRVQKSNSSINSDGGGEEIETESTRLSYGSVVGFESSELDPENSLAGFLDHVPMSLRRWACYPMLLGRVRRNFKHVMLVDVKNSVLLRDPLDRVRNRNPVSVYLSTKPESSSKHNKKNSDKTQSHFLVNSAVIMGGARGVRRLSNSMLTEIVRAAMQQKKKNSVTESAILSQLIANEFLLKNINLVTNTESIPETSSLIPGLNSASATSLSDYAIIQRGNGNYDFNSLIMKLICSFEEDSSVYRDC</sequence>
<evidence type="ECO:0000313" key="5">
    <source>
        <dbReference type="Proteomes" id="UP001459277"/>
    </source>
</evidence>
<dbReference type="Proteomes" id="UP001459277">
    <property type="component" value="Unassembled WGS sequence"/>
</dbReference>
<evidence type="ECO:0000259" key="3">
    <source>
        <dbReference type="Pfam" id="PF25002"/>
    </source>
</evidence>
<accession>A0AAW2BQH1</accession>
<reference evidence="4 5" key="1">
    <citation type="submission" date="2024-01" db="EMBL/GenBank/DDBJ databases">
        <title>A telomere-to-telomere, gap-free genome of sweet tea (Lithocarpus litseifolius).</title>
        <authorList>
            <person name="Zhou J."/>
        </authorList>
    </citation>
    <scope>NUCLEOTIDE SEQUENCE [LARGE SCALE GENOMIC DNA]</scope>
    <source>
        <strain evidence="4">Zhou-2022a</strain>
        <tissue evidence="4">Leaf</tissue>
    </source>
</reference>
<dbReference type="PANTHER" id="PTHR34960:SF1">
    <property type="entry name" value="EMB|CAB68146.1-RELATED"/>
    <property type="match status" value="1"/>
</dbReference>
<name>A0AAW2BQH1_9ROSI</name>
<evidence type="ECO:0000256" key="1">
    <source>
        <dbReference type="SAM" id="MobiDB-lite"/>
    </source>
</evidence>
<feature type="domain" description="DUF7780" evidence="3">
    <location>
        <begin position="169"/>
        <end position="477"/>
    </location>
</feature>
<feature type="transmembrane region" description="Helical" evidence="2">
    <location>
        <begin position="103"/>
        <end position="123"/>
    </location>
</feature>
<keyword evidence="2" id="KW-1133">Transmembrane helix</keyword>
<feature type="compositionally biased region" description="Low complexity" evidence="1">
    <location>
        <begin position="49"/>
        <end position="85"/>
    </location>
</feature>
<feature type="region of interest" description="Disordered" evidence="1">
    <location>
        <begin position="49"/>
        <end position="86"/>
    </location>
</feature>
<keyword evidence="2" id="KW-0472">Membrane</keyword>
<protein>
    <recommendedName>
        <fullName evidence="3">DUF7780 domain-containing protein</fullName>
    </recommendedName>
</protein>
<proteinExistence type="predicted"/>
<dbReference type="EMBL" id="JAZDWU010000011">
    <property type="protein sequence ID" value="KAK9987457.1"/>
    <property type="molecule type" value="Genomic_DNA"/>
</dbReference>
<dbReference type="Pfam" id="PF25002">
    <property type="entry name" value="DUF7780"/>
    <property type="match status" value="1"/>
</dbReference>
<comment type="caution">
    <text evidence="4">The sequence shown here is derived from an EMBL/GenBank/DDBJ whole genome shotgun (WGS) entry which is preliminary data.</text>
</comment>
<evidence type="ECO:0000256" key="2">
    <source>
        <dbReference type="SAM" id="Phobius"/>
    </source>
</evidence>
<dbReference type="AlphaFoldDB" id="A0AAW2BQH1"/>
<keyword evidence="2" id="KW-0812">Transmembrane</keyword>
<gene>
    <name evidence="4" type="ORF">SO802_032408</name>
</gene>
<keyword evidence="5" id="KW-1185">Reference proteome</keyword>
<evidence type="ECO:0000313" key="4">
    <source>
        <dbReference type="EMBL" id="KAK9987457.1"/>
    </source>
</evidence>
<dbReference type="PANTHER" id="PTHR34960">
    <property type="entry name" value="EMB|CAB68146.1-RELATED"/>
    <property type="match status" value="1"/>
</dbReference>